<comment type="similarity">
    <text evidence="1">Belongs to the GSP E family.</text>
</comment>
<keyword evidence="2" id="KW-0547">Nucleotide-binding</keyword>
<dbReference type="InterPro" id="IPR027417">
    <property type="entry name" value="P-loop_NTPase"/>
</dbReference>
<protein>
    <recommendedName>
        <fullName evidence="8">Bacterial type II secretion system protein E domain-containing protein</fullName>
    </recommendedName>
</protein>
<dbReference type="SUPFAM" id="SSF160246">
    <property type="entry name" value="EspE N-terminal domain-like"/>
    <property type="match status" value="2"/>
</dbReference>
<feature type="domain" description="Type II secretion system protein GspE N-terminal" evidence="5">
    <location>
        <begin position="123"/>
        <end position="206"/>
    </location>
</feature>
<dbReference type="PANTHER" id="PTHR30258:SF2">
    <property type="entry name" value="COMG OPERON PROTEIN 1"/>
    <property type="match status" value="1"/>
</dbReference>
<dbReference type="Gene3D" id="3.30.450.90">
    <property type="match status" value="1"/>
</dbReference>
<dbReference type="Pfam" id="PF05157">
    <property type="entry name" value="MshEN"/>
    <property type="match status" value="1"/>
</dbReference>
<dbReference type="InterPro" id="IPR001482">
    <property type="entry name" value="T2SS/T4SS_dom"/>
</dbReference>
<feature type="domain" description="Bacterial type II secretion system protein E" evidence="4">
    <location>
        <begin position="231"/>
        <end position="611"/>
    </location>
</feature>
<dbReference type="PANTHER" id="PTHR30258">
    <property type="entry name" value="TYPE II SECRETION SYSTEM PROTEIN GSPE-RELATED"/>
    <property type="match status" value="1"/>
</dbReference>
<dbReference type="SUPFAM" id="SSF52540">
    <property type="entry name" value="P-loop containing nucleoside triphosphate hydrolases"/>
    <property type="match status" value="1"/>
</dbReference>
<reference evidence="6 7" key="1">
    <citation type="journal article" date="2016" name="Nat. Commun.">
        <title>Thousands of microbial genomes shed light on interconnected biogeochemical processes in an aquifer system.</title>
        <authorList>
            <person name="Anantharaman K."/>
            <person name="Brown C.T."/>
            <person name="Hug L.A."/>
            <person name="Sharon I."/>
            <person name="Castelle C.J."/>
            <person name="Probst A.J."/>
            <person name="Thomas B.C."/>
            <person name="Singh A."/>
            <person name="Wilkins M.J."/>
            <person name="Karaoz U."/>
            <person name="Brodie E.L."/>
            <person name="Williams K.H."/>
            <person name="Hubbard S.S."/>
            <person name="Banfield J.F."/>
        </authorList>
    </citation>
    <scope>NUCLEOTIDE SEQUENCE [LARGE SCALE GENOMIC DNA]</scope>
</reference>
<evidence type="ECO:0000256" key="3">
    <source>
        <dbReference type="ARBA" id="ARBA00022840"/>
    </source>
</evidence>
<sequence>MKRRPLKKVGEILIERGVITLEQLAKGLEEQKRVSASLGASLIRLGYVDYKTLEKVLGDELEKLEYKKLGEMLLENKVISTLQLAEALSIQKKEEKNKHIGEILIERKYLTSQQLFDVLSLQFDVKSVELDNFLFKEEALNLLPYELMCELKVIPLQKTPTHVLIATADPFNFNLMKQVERVLKMAVEPVFAKSESISLSLQKRFSVTIGGEASPSLRDIARQSGSGEKKDDLRNLVHMIIEQAITENASFVHIEPSGSGYSIRFRIDGKLHVESPVQGQLADDLVDHLKETANLSTANRRTMQTGHFLFPIGGRSIACKLTSIPVLTGFETFREKLVVKVLQQTGMLQRLDDVGFYIAVLEKYQTLLKTRQGVVLVVGPADCGITTTLYASLRHINDTGQHIATIEKTIDCFIEGVTQTQIDQVRGLGFKEMLKSTLIEDADAVMIGRVDDAEIARLALQIAMSGRMILAGMACSDATSVYAMLKEKGVENYLLSAGISGILGQRLVRKICGQCRESFTPPSELIDGLGLRHNTAFFRGRGCPACNFSGFKGRIGLFELFIPDETLKHSIATGLSAEEIRRIAVHNGMNTLRMDGLKKALEGITTIEQVLGTTPKDSDLPF</sequence>
<organism evidence="6 7">
    <name type="scientific">Candidatus Raymondbacteria bacterium RIFOXYD12_FULL_49_13</name>
    <dbReference type="NCBI Taxonomy" id="1817890"/>
    <lineage>
        <taxon>Bacteria</taxon>
        <taxon>Raymondiibacteriota</taxon>
    </lineage>
</organism>
<evidence type="ECO:0000256" key="2">
    <source>
        <dbReference type="ARBA" id="ARBA00022741"/>
    </source>
</evidence>
<evidence type="ECO:0000259" key="4">
    <source>
        <dbReference type="Pfam" id="PF00437"/>
    </source>
</evidence>
<keyword evidence="3" id="KW-0067">ATP-binding</keyword>
<evidence type="ECO:0000259" key="5">
    <source>
        <dbReference type="Pfam" id="PF05157"/>
    </source>
</evidence>
<proteinExistence type="inferred from homology"/>
<evidence type="ECO:0000313" key="6">
    <source>
        <dbReference type="EMBL" id="OGK01421.1"/>
    </source>
</evidence>
<gene>
    <name evidence="6" type="ORF">A2519_15035</name>
</gene>
<evidence type="ECO:0000256" key="1">
    <source>
        <dbReference type="ARBA" id="ARBA00006611"/>
    </source>
</evidence>
<dbReference type="AlphaFoldDB" id="A0A1F7F459"/>
<comment type="caution">
    <text evidence="6">The sequence shown here is derived from an EMBL/GenBank/DDBJ whole genome shotgun (WGS) entry which is preliminary data.</text>
</comment>
<dbReference type="InterPro" id="IPR037257">
    <property type="entry name" value="T2SS_E_N_sf"/>
</dbReference>
<evidence type="ECO:0000313" key="7">
    <source>
        <dbReference type="Proteomes" id="UP000179243"/>
    </source>
</evidence>
<name>A0A1F7F459_UNCRA</name>
<dbReference type="Gene3D" id="3.30.300.160">
    <property type="entry name" value="Type II secretion system, protein E, N-terminal domain"/>
    <property type="match status" value="1"/>
</dbReference>
<dbReference type="GO" id="GO:0005886">
    <property type="term" value="C:plasma membrane"/>
    <property type="evidence" value="ECO:0007669"/>
    <property type="project" value="TreeGrafter"/>
</dbReference>
<dbReference type="Proteomes" id="UP000179243">
    <property type="component" value="Unassembled WGS sequence"/>
</dbReference>
<dbReference type="EMBL" id="MFYX01000126">
    <property type="protein sequence ID" value="OGK01421.1"/>
    <property type="molecule type" value="Genomic_DNA"/>
</dbReference>
<dbReference type="Gene3D" id="3.40.50.300">
    <property type="entry name" value="P-loop containing nucleotide triphosphate hydrolases"/>
    <property type="match status" value="1"/>
</dbReference>
<accession>A0A1F7F459</accession>
<dbReference type="Pfam" id="PF00437">
    <property type="entry name" value="T2SSE"/>
    <property type="match status" value="1"/>
</dbReference>
<dbReference type="GO" id="GO:0016887">
    <property type="term" value="F:ATP hydrolysis activity"/>
    <property type="evidence" value="ECO:0007669"/>
    <property type="project" value="TreeGrafter"/>
</dbReference>
<dbReference type="InterPro" id="IPR007831">
    <property type="entry name" value="T2SS_GspE_N"/>
</dbReference>
<evidence type="ECO:0008006" key="8">
    <source>
        <dbReference type="Google" id="ProtNLM"/>
    </source>
</evidence>
<dbReference type="GO" id="GO:0005524">
    <property type="term" value="F:ATP binding"/>
    <property type="evidence" value="ECO:0007669"/>
    <property type="project" value="UniProtKB-KW"/>
</dbReference>